<name>A0ABS3VPP0_MICEH</name>
<keyword evidence="2" id="KW-1185">Reference proteome</keyword>
<evidence type="ECO:0000313" key="1">
    <source>
        <dbReference type="EMBL" id="MBO4206504.1"/>
    </source>
</evidence>
<comment type="caution">
    <text evidence="1">The sequence shown here is derived from an EMBL/GenBank/DDBJ whole genome shotgun (WGS) entry which is preliminary data.</text>
</comment>
<gene>
    <name evidence="1" type="ORF">GSF22_10895</name>
</gene>
<reference evidence="1 2" key="1">
    <citation type="submission" date="2019-12" db="EMBL/GenBank/DDBJ databases">
        <title>Whole genome sequencing of endophytic Actinobacterium Micromonospora sp. MPMI6T.</title>
        <authorList>
            <person name="Evv R."/>
            <person name="Podile A.R."/>
        </authorList>
    </citation>
    <scope>NUCLEOTIDE SEQUENCE [LARGE SCALE GENOMIC DNA]</scope>
    <source>
        <strain evidence="1 2">MPMI6</strain>
    </source>
</reference>
<dbReference type="Proteomes" id="UP000823521">
    <property type="component" value="Unassembled WGS sequence"/>
</dbReference>
<sequence>MIPEEDRPPAWLQGYGDIEADLDRMEEFAAALDKEVRQHYIPHLARLYDDMSVKLPDPCDAFVELVHFLQAHRDTQQATSNLVHFFRDATGGLAVAADRISKQYAGADAYAAARVGDVRKALDGTAAAPAPVPPVAEPGAGA</sequence>
<proteinExistence type="predicted"/>
<accession>A0ABS3VPP0</accession>
<dbReference type="RefSeq" id="WP_208813406.1">
    <property type="nucleotide sequence ID" value="NZ_WVUH01000070.1"/>
</dbReference>
<evidence type="ECO:0000313" key="2">
    <source>
        <dbReference type="Proteomes" id="UP000823521"/>
    </source>
</evidence>
<organism evidence="1 2">
    <name type="scientific">Micromonospora echinofusca</name>
    <dbReference type="NCBI Taxonomy" id="47858"/>
    <lineage>
        <taxon>Bacteria</taxon>
        <taxon>Bacillati</taxon>
        <taxon>Actinomycetota</taxon>
        <taxon>Actinomycetes</taxon>
        <taxon>Micromonosporales</taxon>
        <taxon>Micromonosporaceae</taxon>
        <taxon>Micromonospora</taxon>
    </lineage>
</organism>
<dbReference type="EMBL" id="WVUH01000070">
    <property type="protein sequence ID" value="MBO4206504.1"/>
    <property type="molecule type" value="Genomic_DNA"/>
</dbReference>
<protein>
    <submittedName>
        <fullName evidence="1">Uncharacterized protein</fullName>
    </submittedName>
</protein>